<dbReference type="Pfam" id="PF11410">
    <property type="entry name" value="Antifungal_pept"/>
    <property type="match status" value="1"/>
</dbReference>
<dbReference type="AlphaFoldDB" id="Q2PQD0"/>
<keyword evidence="3" id="KW-1015">Disulfide bond</keyword>
<feature type="signal peptide" evidence="4">
    <location>
        <begin position="1"/>
        <end position="23"/>
    </location>
</feature>
<sequence>MHKYLAWFIFAVATLWMIAGSMAQGNCLPDGAPCQADGSMGNCCTTFCLQHEQPGGTPGHCTTRS</sequence>
<evidence type="ECO:0000256" key="2">
    <source>
        <dbReference type="ARBA" id="ARBA00022854"/>
    </source>
</evidence>
<proteinExistence type="evidence at transcript level"/>
<accession>Q2PQD0</accession>
<keyword evidence="1" id="KW-0929">Antimicrobial</keyword>
<dbReference type="InterPro" id="IPR009101">
    <property type="entry name" value="Gurmarin/antifun_pep"/>
</dbReference>
<protein>
    <submittedName>
        <fullName evidence="5">Putative antimicrobial knottin protein Btk-1</fullName>
    </submittedName>
</protein>
<evidence type="ECO:0000313" key="5">
    <source>
        <dbReference type="EMBL" id="ABC40569.1"/>
    </source>
</evidence>
<evidence type="ECO:0000256" key="4">
    <source>
        <dbReference type="SAM" id="SignalP"/>
    </source>
</evidence>
<gene>
    <name evidence="5" type="primary">btk-1</name>
</gene>
<feature type="chain" id="PRO_5004213713" evidence="4">
    <location>
        <begin position="24"/>
        <end position="65"/>
    </location>
</feature>
<reference evidence="5" key="1">
    <citation type="submission" date="2005-11" db="EMBL/GenBank/DDBJ databases">
        <title>Discovery of a knottin-like putative antimicrobial gene family in the whitefly Bemisia tabaci biotype B: cloning and transcriptional response to vectored plant begomoviruses and physical stress.</title>
        <authorList>
            <person name="Shatters R.G. Jr"/>
            <person name="McKenzie C.L."/>
            <person name="Boykin L.M."/>
            <person name="Gazit S."/>
            <person name="Brown J.K."/>
            <person name="Czosnek H."/>
        </authorList>
    </citation>
    <scope>NUCLEOTIDE SEQUENCE</scope>
</reference>
<dbReference type="SMR" id="Q2PQD0"/>
<name>Q2PQD0_BEMTA</name>
<evidence type="ECO:0000256" key="3">
    <source>
        <dbReference type="ARBA" id="ARBA00023157"/>
    </source>
</evidence>
<keyword evidence="4" id="KW-0732">Signal</keyword>
<dbReference type="SUPFAM" id="SSF57048">
    <property type="entry name" value="Gurmarin-like"/>
    <property type="match status" value="1"/>
</dbReference>
<evidence type="ECO:0000256" key="1">
    <source>
        <dbReference type="ARBA" id="ARBA00022529"/>
    </source>
</evidence>
<dbReference type="InterPro" id="IPR024206">
    <property type="entry name" value="Gurmarin/antimicrobial_peptd"/>
</dbReference>
<dbReference type="EMBL" id="DQ308606">
    <property type="protein sequence ID" value="ABC40569.1"/>
    <property type="molecule type" value="mRNA"/>
</dbReference>
<organism evidence="5">
    <name type="scientific">Bemisia tabaci</name>
    <name type="common">Sweetpotato whitefly</name>
    <name type="synonym">Aleurodes tabaci</name>
    <dbReference type="NCBI Taxonomy" id="7038"/>
    <lineage>
        <taxon>Eukaryota</taxon>
        <taxon>Metazoa</taxon>
        <taxon>Ecdysozoa</taxon>
        <taxon>Arthropoda</taxon>
        <taxon>Hexapoda</taxon>
        <taxon>Insecta</taxon>
        <taxon>Pterygota</taxon>
        <taxon>Neoptera</taxon>
        <taxon>Paraneoptera</taxon>
        <taxon>Hemiptera</taxon>
        <taxon>Sternorrhyncha</taxon>
        <taxon>Aleyrodoidea</taxon>
        <taxon>Aleyrodidae</taxon>
        <taxon>Aleyrodinae</taxon>
        <taxon>Bemisia</taxon>
    </lineage>
</organism>
<keyword evidence="2" id="KW-0960">Knottin</keyword>